<keyword evidence="4 7" id="KW-0479">Metal-binding</keyword>
<comment type="function">
    <text evidence="7">Required for the first step of diphthamide biosynthesis, a post-translational modification of histidine which occurs in elongation factor 2. DPH1 and DPH2 transfer a 3-amino-3-carboxypropyl (ACP) group from S-adenosyl-L-methionine (SAM) to a histidine residue, the reaction is assisted by a reduction system comprising DPH3 and a NADH-dependent reductase. Facilitates the reduction of the catalytic iron-sulfur cluster found in the DPH1 subunit.</text>
</comment>
<feature type="region of interest" description="Disordered" evidence="8">
    <location>
        <begin position="531"/>
        <end position="550"/>
    </location>
</feature>
<keyword evidence="6 7" id="KW-0411">Iron-sulfur</keyword>
<dbReference type="SFLD" id="SFLDG01121">
    <property type="entry name" value="Diphthamide_biosynthesis"/>
    <property type="match status" value="1"/>
</dbReference>
<protein>
    <recommendedName>
        <fullName evidence="7">2-(3-amino-3-carboxypropyl)histidine synthase subunit 2</fullName>
    </recommendedName>
</protein>
<evidence type="ECO:0000256" key="8">
    <source>
        <dbReference type="SAM" id="MobiDB-lite"/>
    </source>
</evidence>
<dbReference type="GO" id="GO:0005737">
    <property type="term" value="C:cytoplasm"/>
    <property type="evidence" value="ECO:0007669"/>
    <property type="project" value="UniProtKB-SubCell"/>
</dbReference>
<reference evidence="9 10" key="1">
    <citation type="submission" date="2009-11" db="EMBL/GenBank/DDBJ databases">
        <title>Annotation of Allomyces macrogynus ATCC 38327.</title>
        <authorList>
            <consortium name="The Broad Institute Genome Sequencing Platform"/>
            <person name="Russ C."/>
            <person name="Cuomo C."/>
            <person name="Burger G."/>
            <person name="Gray M.W."/>
            <person name="Holland P.W.H."/>
            <person name="King N."/>
            <person name="Lang F.B.F."/>
            <person name="Roger A.J."/>
            <person name="Ruiz-Trillo I."/>
            <person name="Young S.K."/>
            <person name="Zeng Q."/>
            <person name="Gargeya S."/>
            <person name="Fitzgerald M."/>
            <person name="Haas B."/>
            <person name="Abouelleil A."/>
            <person name="Alvarado L."/>
            <person name="Arachchi H.M."/>
            <person name="Berlin A."/>
            <person name="Chapman S.B."/>
            <person name="Gearin G."/>
            <person name="Goldberg J."/>
            <person name="Griggs A."/>
            <person name="Gujja S."/>
            <person name="Hansen M."/>
            <person name="Heiman D."/>
            <person name="Howarth C."/>
            <person name="Larimer J."/>
            <person name="Lui A."/>
            <person name="MacDonald P.J.P."/>
            <person name="McCowen C."/>
            <person name="Montmayeur A."/>
            <person name="Murphy C."/>
            <person name="Neiman D."/>
            <person name="Pearson M."/>
            <person name="Priest M."/>
            <person name="Roberts A."/>
            <person name="Saif S."/>
            <person name="Shea T."/>
            <person name="Sisk P."/>
            <person name="Stolte C."/>
            <person name="Sykes S."/>
            <person name="Wortman J."/>
            <person name="Nusbaum C."/>
            <person name="Birren B."/>
        </authorList>
    </citation>
    <scope>NUCLEOTIDE SEQUENCE [LARGE SCALE GENOMIC DNA]</scope>
    <source>
        <strain evidence="9 10">ATCC 38327</strain>
    </source>
</reference>
<comment type="cofactor">
    <cofactor evidence="1">
        <name>[4Fe-4S] cluster</name>
        <dbReference type="ChEBI" id="CHEBI:49883"/>
    </cofactor>
</comment>
<dbReference type="STRING" id="578462.A0A0L0T2P8"/>
<feature type="compositionally biased region" description="Low complexity" evidence="8">
    <location>
        <begin position="426"/>
        <end position="443"/>
    </location>
</feature>
<keyword evidence="7" id="KW-0963">Cytoplasm</keyword>
<dbReference type="Gene3D" id="3.40.50.11840">
    <property type="entry name" value="Diphthamide synthesis DPH1/DPH2 domain 1"/>
    <property type="match status" value="1"/>
</dbReference>
<feature type="compositionally biased region" description="Acidic residues" evidence="8">
    <location>
        <begin position="444"/>
        <end position="454"/>
    </location>
</feature>
<comment type="subcellular location">
    <subcellularLocation>
        <location evidence="7">Cytoplasm</location>
    </subcellularLocation>
</comment>
<dbReference type="VEuPathDB" id="FungiDB:AMAG_13988"/>
<dbReference type="Gene3D" id="3.40.50.11860">
    <property type="entry name" value="Diphthamide synthesis DPH1/DPH2 domain 3"/>
    <property type="match status" value="1"/>
</dbReference>
<accession>A0A0L0T2P8</accession>
<dbReference type="eggNOG" id="KOG2648">
    <property type="taxonomic scope" value="Eukaryota"/>
</dbReference>
<dbReference type="GO" id="GO:0046872">
    <property type="term" value="F:metal ion binding"/>
    <property type="evidence" value="ECO:0007669"/>
    <property type="project" value="UniProtKB-KW"/>
</dbReference>
<dbReference type="InterPro" id="IPR042263">
    <property type="entry name" value="DPH1/DPH2_1"/>
</dbReference>
<dbReference type="NCBIfam" id="TIGR00322">
    <property type="entry name" value="diphth2_R"/>
    <property type="match status" value="1"/>
</dbReference>
<dbReference type="SFLD" id="SFLDS00032">
    <property type="entry name" value="Radical_SAM_3-amino-3-carboxyp"/>
    <property type="match status" value="1"/>
</dbReference>
<dbReference type="GO" id="GO:0051536">
    <property type="term" value="F:iron-sulfur cluster binding"/>
    <property type="evidence" value="ECO:0007669"/>
    <property type="project" value="UniProtKB-KW"/>
</dbReference>
<feature type="region of interest" description="Disordered" evidence="8">
    <location>
        <begin position="55"/>
        <end position="80"/>
    </location>
</feature>
<evidence type="ECO:0000256" key="1">
    <source>
        <dbReference type="ARBA" id="ARBA00001966"/>
    </source>
</evidence>
<evidence type="ECO:0000256" key="5">
    <source>
        <dbReference type="ARBA" id="ARBA00023004"/>
    </source>
</evidence>
<comment type="pathway">
    <text evidence="2 7">Protein modification; peptidyl-diphthamide biosynthesis.</text>
</comment>
<dbReference type="EMBL" id="GG745359">
    <property type="protein sequence ID" value="KNE69133.1"/>
    <property type="molecule type" value="Genomic_DNA"/>
</dbReference>
<dbReference type="OrthoDB" id="449241at2759"/>
<gene>
    <name evidence="9" type="ORF">AMAG_13988</name>
</gene>
<dbReference type="NCBIfam" id="TIGR00272">
    <property type="entry name" value="DPH2"/>
    <property type="match status" value="1"/>
</dbReference>
<evidence type="ECO:0000256" key="2">
    <source>
        <dbReference type="ARBA" id="ARBA00005156"/>
    </source>
</evidence>
<dbReference type="InterPro" id="IPR010014">
    <property type="entry name" value="DHP2"/>
</dbReference>
<name>A0A0L0T2P8_ALLM3</name>
<reference evidence="10" key="2">
    <citation type="submission" date="2009-11" db="EMBL/GenBank/DDBJ databases">
        <title>The Genome Sequence of Allomyces macrogynus strain ATCC 38327.</title>
        <authorList>
            <consortium name="The Broad Institute Genome Sequencing Platform"/>
            <person name="Russ C."/>
            <person name="Cuomo C."/>
            <person name="Shea T."/>
            <person name="Young S.K."/>
            <person name="Zeng Q."/>
            <person name="Koehrsen M."/>
            <person name="Haas B."/>
            <person name="Borodovsky M."/>
            <person name="Guigo R."/>
            <person name="Alvarado L."/>
            <person name="Berlin A."/>
            <person name="Borenstein D."/>
            <person name="Chen Z."/>
            <person name="Engels R."/>
            <person name="Freedman E."/>
            <person name="Gellesch M."/>
            <person name="Goldberg J."/>
            <person name="Griggs A."/>
            <person name="Gujja S."/>
            <person name="Heiman D."/>
            <person name="Hepburn T."/>
            <person name="Howarth C."/>
            <person name="Jen D."/>
            <person name="Larson L."/>
            <person name="Lewis B."/>
            <person name="Mehta T."/>
            <person name="Park D."/>
            <person name="Pearson M."/>
            <person name="Roberts A."/>
            <person name="Saif S."/>
            <person name="Shenoy N."/>
            <person name="Sisk P."/>
            <person name="Stolte C."/>
            <person name="Sykes S."/>
            <person name="Walk T."/>
            <person name="White J."/>
            <person name="Yandava C."/>
            <person name="Burger G."/>
            <person name="Gray M.W."/>
            <person name="Holland P.W.H."/>
            <person name="King N."/>
            <person name="Lang F.B.F."/>
            <person name="Roger A.J."/>
            <person name="Ruiz-Trillo I."/>
            <person name="Lander E."/>
            <person name="Nusbaum C."/>
        </authorList>
    </citation>
    <scope>NUCLEOTIDE SEQUENCE [LARGE SCALE GENOMIC DNA]</scope>
    <source>
        <strain evidence="10">ATCC 38327</strain>
    </source>
</reference>
<dbReference type="AlphaFoldDB" id="A0A0L0T2P8"/>
<evidence type="ECO:0000256" key="3">
    <source>
        <dbReference type="ARBA" id="ARBA00006179"/>
    </source>
</evidence>
<organism evidence="9 10">
    <name type="scientific">Allomyces macrogynus (strain ATCC 38327)</name>
    <name type="common">Allomyces javanicus var. macrogynus</name>
    <dbReference type="NCBI Taxonomy" id="578462"/>
    <lineage>
        <taxon>Eukaryota</taxon>
        <taxon>Fungi</taxon>
        <taxon>Fungi incertae sedis</taxon>
        <taxon>Blastocladiomycota</taxon>
        <taxon>Blastocladiomycetes</taxon>
        <taxon>Blastocladiales</taxon>
        <taxon>Blastocladiaceae</taxon>
        <taxon>Allomyces</taxon>
    </lineage>
</organism>
<evidence type="ECO:0000256" key="6">
    <source>
        <dbReference type="ARBA" id="ARBA00023014"/>
    </source>
</evidence>
<dbReference type="InterPro" id="IPR016435">
    <property type="entry name" value="DPH1/DPH2"/>
</dbReference>
<evidence type="ECO:0000256" key="7">
    <source>
        <dbReference type="RuleBase" id="RU364133"/>
    </source>
</evidence>
<dbReference type="PANTHER" id="PTHR10762">
    <property type="entry name" value="DIPHTHAMIDE BIOSYNTHESIS PROTEIN"/>
    <property type="match status" value="1"/>
</dbReference>
<evidence type="ECO:0000256" key="4">
    <source>
        <dbReference type="ARBA" id="ARBA00022723"/>
    </source>
</evidence>
<keyword evidence="10" id="KW-1185">Reference proteome</keyword>
<dbReference type="GO" id="GO:0017183">
    <property type="term" value="P:protein histidyl modification to diphthamide"/>
    <property type="evidence" value="ECO:0007669"/>
    <property type="project" value="UniProtKB-UniPathway"/>
</dbReference>
<sequence>MSAAIAPTGEAALVQTIDVPYRVEVADPAAFFDLANVATSLADLVPHLTTLATLQSSPNDGSAPEQFTLERRDGDASQPQPQLRLDMKECRVALQFPDELLFVSDAVVSAISRFMDDLRVQRDSLQAIQFDFVILADTQYSACCVDEVAAQHIAANVLVHFGRSCLSQASHMPVLFAFGNFPIDLDHVARTLADVPKALVIYDVMYAHAMPALAAKVAPTVRFATIERHVSSTNGSTNYTRNLPTKEELDADTTVVVIGPPSPLVSHYSLVFGQHSLLHYDPLSRECSRPRSLLMKRYALMTKARDADIIGIVVGTLGVANYIDMIANLKKLIKSHGKKYYTFVLGKLNVAKLANFSEIDIFVLVACPESSLIDSKEFYRPVVTPFELTMALDMSSSWTGEYRLGFTDVMHHMVEHMGDEPVDGLDQSSTVAASSSKPTTAADADSDTESDADPDQPYFSLVTGTFKSRTKVENNETIHAKIQDLTLYESGQVALVSPAAARQLQTREWRGLEMTPSAEKSLEVVEGRFGTAAGYADEPEVETGKGRRGG</sequence>
<dbReference type="Proteomes" id="UP000054350">
    <property type="component" value="Unassembled WGS sequence"/>
</dbReference>
<feature type="region of interest" description="Disordered" evidence="8">
    <location>
        <begin position="419"/>
        <end position="459"/>
    </location>
</feature>
<dbReference type="Pfam" id="PF01866">
    <property type="entry name" value="Diphthamide_syn"/>
    <property type="match status" value="1"/>
</dbReference>
<dbReference type="GO" id="GO:0090560">
    <property type="term" value="F:2-(3-amino-3-carboxypropyl)histidine synthase activity"/>
    <property type="evidence" value="ECO:0007669"/>
    <property type="project" value="InterPro"/>
</dbReference>
<evidence type="ECO:0000313" key="9">
    <source>
        <dbReference type="EMBL" id="KNE69133.1"/>
    </source>
</evidence>
<proteinExistence type="inferred from homology"/>
<dbReference type="InterPro" id="IPR042265">
    <property type="entry name" value="DPH1/DPH2_3"/>
</dbReference>
<dbReference type="PANTHER" id="PTHR10762:SF2">
    <property type="entry name" value="2-(3-AMINO-3-CARBOXYPROPYL)HISTIDINE SYNTHASE SUBUNIT 2"/>
    <property type="match status" value="1"/>
</dbReference>
<evidence type="ECO:0000313" key="10">
    <source>
        <dbReference type="Proteomes" id="UP000054350"/>
    </source>
</evidence>
<comment type="similarity">
    <text evidence="3 7">Belongs to the DPH1/DPH2 family. DPH2 subfamily.</text>
</comment>
<dbReference type="UniPathway" id="UPA00559"/>
<dbReference type="FunFam" id="3.40.50.11860:FF:000001">
    <property type="entry name" value="2-(3-amino-3-carboxypropyl)histidine synthase subunit 2"/>
    <property type="match status" value="1"/>
</dbReference>
<keyword evidence="5 7" id="KW-0408">Iron</keyword>